<name>A0A3Q7GMF8_SOLLC</name>
<dbReference type="AlphaFoldDB" id="A0A3Q7GMF8"/>
<dbReference type="InterPro" id="IPR002885">
    <property type="entry name" value="PPR_rpt"/>
</dbReference>
<dbReference type="InParanoid" id="A0A3Q7GMF8"/>
<evidence type="ECO:0008006" key="5">
    <source>
        <dbReference type="Google" id="ProtNLM"/>
    </source>
</evidence>
<dbReference type="Gramene" id="Solyc06g007260.1.1">
    <property type="protein sequence ID" value="Solyc06g007260.1.1.1"/>
    <property type="gene ID" value="Solyc06g007260.1"/>
</dbReference>
<evidence type="ECO:0000313" key="4">
    <source>
        <dbReference type="Proteomes" id="UP000004994"/>
    </source>
</evidence>
<sequence length="72" mass="8232">MEDNSCFPNNVTYNDVVRGFLRCNEVSEMASFMKEIAGRGFSFDATTTGFLINITRENRPGHHTKASLENWR</sequence>
<dbReference type="Gene3D" id="1.25.40.10">
    <property type="entry name" value="Tetratricopeptide repeat domain"/>
    <property type="match status" value="1"/>
</dbReference>
<reference evidence="3" key="1">
    <citation type="journal article" date="2012" name="Nature">
        <title>The tomato genome sequence provides insights into fleshy fruit evolution.</title>
        <authorList>
            <consortium name="Tomato Genome Consortium"/>
        </authorList>
    </citation>
    <scope>NUCLEOTIDE SEQUENCE [LARGE SCALE GENOMIC DNA]</scope>
    <source>
        <strain evidence="3">cv. Heinz 1706</strain>
    </source>
</reference>
<protein>
    <recommendedName>
        <fullName evidence="5">Pentatricopeptide repeat-containing protein</fullName>
    </recommendedName>
</protein>
<feature type="repeat" description="PPR" evidence="2">
    <location>
        <begin position="9"/>
        <end position="43"/>
    </location>
</feature>
<evidence type="ECO:0000313" key="3">
    <source>
        <dbReference type="EnsemblPlants" id="Solyc06g007260.1.1.1"/>
    </source>
</evidence>
<accession>A0A3Q7GMF8</accession>
<reference evidence="3" key="2">
    <citation type="submission" date="2019-01" db="UniProtKB">
        <authorList>
            <consortium name="EnsemblPlants"/>
        </authorList>
    </citation>
    <scope>IDENTIFICATION</scope>
    <source>
        <strain evidence="3">cv. Heinz 1706</strain>
    </source>
</reference>
<organism evidence="3">
    <name type="scientific">Solanum lycopersicum</name>
    <name type="common">Tomato</name>
    <name type="synonym">Lycopersicon esculentum</name>
    <dbReference type="NCBI Taxonomy" id="4081"/>
    <lineage>
        <taxon>Eukaryota</taxon>
        <taxon>Viridiplantae</taxon>
        <taxon>Streptophyta</taxon>
        <taxon>Embryophyta</taxon>
        <taxon>Tracheophyta</taxon>
        <taxon>Spermatophyta</taxon>
        <taxon>Magnoliopsida</taxon>
        <taxon>eudicotyledons</taxon>
        <taxon>Gunneridae</taxon>
        <taxon>Pentapetalae</taxon>
        <taxon>asterids</taxon>
        <taxon>lamiids</taxon>
        <taxon>Solanales</taxon>
        <taxon>Solanaceae</taxon>
        <taxon>Solanoideae</taxon>
        <taxon>Solaneae</taxon>
        <taxon>Solanum</taxon>
        <taxon>Solanum subgen. Lycopersicon</taxon>
    </lineage>
</organism>
<dbReference type="PROSITE" id="PS51375">
    <property type="entry name" value="PPR"/>
    <property type="match status" value="1"/>
</dbReference>
<keyword evidence="4" id="KW-1185">Reference proteome</keyword>
<dbReference type="EnsemblPlants" id="Solyc06g007260.1.1">
    <property type="protein sequence ID" value="Solyc06g007260.1.1.1"/>
    <property type="gene ID" value="Solyc06g007260.1"/>
</dbReference>
<keyword evidence="1" id="KW-0677">Repeat</keyword>
<dbReference type="PaxDb" id="4081-Solyc06g007260.1.1"/>
<dbReference type="Proteomes" id="UP000004994">
    <property type="component" value="Chromosome 6"/>
</dbReference>
<evidence type="ECO:0000256" key="1">
    <source>
        <dbReference type="ARBA" id="ARBA00022737"/>
    </source>
</evidence>
<proteinExistence type="predicted"/>
<evidence type="ECO:0000256" key="2">
    <source>
        <dbReference type="PROSITE-ProRule" id="PRU00708"/>
    </source>
</evidence>
<dbReference type="OMA" id="DMISECF"/>
<dbReference type="InterPro" id="IPR011990">
    <property type="entry name" value="TPR-like_helical_dom_sf"/>
</dbReference>